<dbReference type="AlphaFoldDB" id="L1IM20"/>
<reference evidence="6" key="2">
    <citation type="submission" date="2012-11" db="EMBL/GenBank/DDBJ databases">
        <authorList>
            <person name="Kuo A."/>
            <person name="Curtis B.A."/>
            <person name="Tanifuji G."/>
            <person name="Burki F."/>
            <person name="Gruber A."/>
            <person name="Irimia M."/>
            <person name="Maruyama S."/>
            <person name="Arias M.C."/>
            <person name="Ball S.G."/>
            <person name="Gile G.H."/>
            <person name="Hirakawa Y."/>
            <person name="Hopkins J.F."/>
            <person name="Rensing S.A."/>
            <person name="Schmutz J."/>
            <person name="Symeonidi A."/>
            <person name="Elias M."/>
            <person name="Eveleigh R.J."/>
            <person name="Herman E.K."/>
            <person name="Klute M.J."/>
            <person name="Nakayama T."/>
            <person name="Obornik M."/>
            <person name="Reyes-Prieto A."/>
            <person name="Armbrust E.V."/>
            <person name="Aves S.J."/>
            <person name="Beiko R.G."/>
            <person name="Coutinho P."/>
            <person name="Dacks J.B."/>
            <person name="Durnford D.G."/>
            <person name="Fast N.M."/>
            <person name="Green B.R."/>
            <person name="Grisdale C."/>
            <person name="Hempe F."/>
            <person name="Henrissat B."/>
            <person name="Hoppner M.P."/>
            <person name="Ishida K.-I."/>
            <person name="Kim E."/>
            <person name="Koreny L."/>
            <person name="Kroth P.G."/>
            <person name="Liu Y."/>
            <person name="Malik S.-B."/>
            <person name="Maier U.G."/>
            <person name="McRose D."/>
            <person name="Mock T."/>
            <person name="Neilson J.A."/>
            <person name="Onodera N.T."/>
            <person name="Poole A.M."/>
            <person name="Pritham E.J."/>
            <person name="Richards T.A."/>
            <person name="Rocap G."/>
            <person name="Roy S.W."/>
            <person name="Sarai C."/>
            <person name="Schaack S."/>
            <person name="Shirato S."/>
            <person name="Slamovits C.H."/>
            <person name="Spencer D.F."/>
            <person name="Suzuki S."/>
            <person name="Worden A.Z."/>
            <person name="Zauner S."/>
            <person name="Barry K."/>
            <person name="Bell C."/>
            <person name="Bharti A.K."/>
            <person name="Crow J.A."/>
            <person name="Grimwood J."/>
            <person name="Kramer R."/>
            <person name="Lindquist E."/>
            <person name="Lucas S."/>
            <person name="Salamov A."/>
            <person name="McFadden G.I."/>
            <person name="Lane C.E."/>
            <person name="Keeling P.J."/>
            <person name="Gray M.W."/>
            <person name="Grigoriev I.V."/>
            <person name="Archibald J.M."/>
        </authorList>
    </citation>
    <scope>NUCLEOTIDE SEQUENCE</scope>
    <source>
        <strain evidence="6">CCMP2712</strain>
    </source>
</reference>
<sequence length="603" mass="66290">MQSSFDRLQMNGYTLTSFYDKYYSLGTSPLASRTSRPSYSVAASPSYLASQSPSYAASQRDKEGTRTQTPPRNEQSHSSSSTSVRYVSHAPNEKHIVSITSPGTSDKNGASGARSGSNQAATTPRVAKLSDQRQLYRSTEQRLHDTNNFGVGIDIDPKTMTVTALKPGCSAALKGDISVGDELILVDGVQCKTSQDVLQHVLGRQGTEVMISFRRPNGQQYSVRLLRGGSDFIQFWERYRSLEVKVATLENENARLLSENGRMSRGKNYLSFDENNNNALIQLEQMKSHVNQLETQNQELRQRVSSSTRASVEDRNEGHVLQQMAEVHEKNAVLQMQVASLQKLLHEKDDQIYSLNRKNIELHQSNMKLMHDKDLERYPQKDLATPPTPPLVSSKRQTLDSHVSPDSQHMVLDSGGSRKSPETSALNGSSMTALMKERNGASIMNPQGASGVSEGGVRDVTAGMAAATPRSAGSSPPPRYERAHTTVRAPASQDIQLSQRPPPSIAFIPPVEMHSAVSVWNGNGGHPIANNPQRMKQLYAMDERCSGMAGSWCDRNLLCKGLVMLLLCSLRVQQHRATQELLPWTSRASACTTTGPVFRCSAS</sequence>
<proteinExistence type="predicted"/>
<protein>
    <recommendedName>
        <fullName evidence="3">PDZ domain-containing protein</fullName>
    </recommendedName>
</protein>
<dbReference type="GeneID" id="17294009"/>
<dbReference type="EMBL" id="JH993061">
    <property type="protein sequence ID" value="EKX37313.1"/>
    <property type="molecule type" value="Genomic_DNA"/>
</dbReference>
<dbReference type="InterPro" id="IPR036034">
    <property type="entry name" value="PDZ_sf"/>
</dbReference>
<dbReference type="InterPro" id="IPR001478">
    <property type="entry name" value="PDZ"/>
</dbReference>
<accession>L1IM20</accession>
<organism evidence="4">
    <name type="scientific">Guillardia theta (strain CCMP2712)</name>
    <name type="common">Cryptophyte</name>
    <dbReference type="NCBI Taxonomy" id="905079"/>
    <lineage>
        <taxon>Eukaryota</taxon>
        <taxon>Cryptophyceae</taxon>
        <taxon>Pyrenomonadales</taxon>
        <taxon>Geminigeraceae</taxon>
        <taxon>Guillardia</taxon>
    </lineage>
</organism>
<dbReference type="Gene3D" id="2.30.42.10">
    <property type="match status" value="1"/>
</dbReference>
<feature type="domain" description="PDZ" evidence="3">
    <location>
        <begin position="132"/>
        <end position="217"/>
    </location>
</feature>
<dbReference type="PROSITE" id="PS50106">
    <property type="entry name" value="PDZ"/>
    <property type="match status" value="1"/>
</dbReference>
<dbReference type="PaxDb" id="55529-EKX37313"/>
<evidence type="ECO:0000313" key="4">
    <source>
        <dbReference type="EMBL" id="EKX37313.1"/>
    </source>
</evidence>
<feature type="region of interest" description="Disordered" evidence="2">
    <location>
        <begin position="379"/>
        <end position="429"/>
    </location>
</feature>
<feature type="compositionally biased region" description="Polar residues" evidence="2">
    <location>
        <begin position="394"/>
        <end position="407"/>
    </location>
</feature>
<feature type="coiled-coil region" evidence="1">
    <location>
        <begin position="239"/>
        <end position="310"/>
    </location>
</feature>
<dbReference type="HOGENOM" id="CLU_453052_0_0_1"/>
<feature type="compositionally biased region" description="Low complexity" evidence="2">
    <location>
        <begin position="76"/>
        <end position="89"/>
    </location>
</feature>
<feature type="compositionally biased region" description="Polar residues" evidence="2">
    <location>
        <begin position="44"/>
        <end position="57"/>
    </location>
</feature>
<gene>
    <name evidence="4" type="ORF">GUITHDRAFT_165522</name>
</gene>
<keyword evidence="6" id="KW-1185">Reference proteome</keyword>
<dbReference type="SUPFAM" id="SSF50156">
    <property type="entry name" value="PDZ domain-like"/>
    <property type="match status" value="1"/>
</dbReference>
<dbReference type="RefSeq" id="XP_005824293.1">
    <property type="nucleotide sequence ID" value="XM_005824236.1"/>
</dbReference>
<keyword evidence="1" id="KW-0175">Coiled coil</keyword>
<dbReference type="Proteomes" id="UP000011087">
    <property type="component" value="Unassembled WGS sequence"/>
</dbReference>
<evidence type="ECO:0000259" key="3">
    <source>
        <dbReference type="PROSITE" id="PS50106"/>
    </source>
</evidence>
<dbReference type="KEGG" id="gtt:GUITHDRAFT_165522"/>
<evidence type="ECO:0000313" key="5">
    <source>
        <dbReference type="EnsemblProtists" id="EKX37313"/>
    </source>
</evidence>
<evidence type="ECO:0000313" key="6">
    <source>
        <dbReference type="Proteomes" id="UP000011087"/>
    </source>
</evidence>
<feature type="compositionally biased region" description="Polar residues" evidence="2">
    <location>
        <begin position="98"/>
        <end position="122"/>
    </location>
</feature>
<feature type="region of interest" description="Disordered" evidence="2">
    <location>
        <begin position="44"/>
        <end position="133"/>
    </location>
</feature>
<dbReference type="EnsemblProtists" id="EKX37313">
    <property type="protein sequence ID" value="EKX37313"/>
    <property type="gene ID" value="GUITHDRAFT_165522"/>
</dbReference>
<name>L1IM20_GUITC</name>
<evidence type="ECO:0000256" key="2">
    <source>
        <dbReference type="SAM" id="MobiDB-lite"/>
    </source>
</evidence>
<reference evidence="4 6" key="1">
    <citation type="journal article" date="2012" name="Nature">
        <title>Algal genomes reveal evolutionary mosaicism and the fate of nucleomorphs.</title>
        <authorList>
            <consortium name="DOE Joint Genome Institute"/>
            <person name="Curtis B.A."/>
            <person name="Tanifuji G."/>
            <person name="Burki F."/>
            <person name="Gruber A."/>
            <person name="Irimia M."/>
            <person name="Maruyama S."/>
            <person name="Arias M.C."/>
            <person name="Ball S.G."/>
            <person name="Gile G.H."/>
            <person name="Hirakawa Y."/>
            <person name="Hopkins J.F."/>
            <person name="Kuo A."/>
            <person name="Rensing S.A."/>
            <person name="Schmutz J."/>
            <person name="Symeonidi A."/>
            <person name="Elias M."/>
            <person name="Eveleigh R.J."/>
            <person name="Herman E.K."/>
            <person name="Klute M.J."/>
            <person name="Nakayama T."/>
            <person name="Obornik M."/>
            <person name="Reyes-Prieto A."/>
            <person name="Armbrust E.V."/>
            <person name="Aves S.J."/>
            <person name="Beiko R.G."/>
            <person name="Coutinho P."/>
            <person name="Dacks J.B."/>
            <person name="Durnford D.G."/>
            <person name="Fast N.M."/>
            <person name="Green B.R."/>
            <person name="Grisdale C.J."/>
            <person name="Hempel F."/>
            <person name="Henrissat B."/>
            <person name="Hoppner M.P."/>
            <person name="Ishida K."/>
            <person name="Kim E."/>
            <person name="Koreny L."/>
            <person name="Kroth P.G."/>
            <person name="Liu Y."/>
            <person name="Malik S.B."/>
            <person name="Maier U.G."/>
            <person name="McRose D."/>
            <person name="Mock T."/>
            <person name="Neilson J.A."/>
            <person name="Onodera N.T."/>
            <person name="Poole A.M."/>
            <person name="Pritham E.J."/>
            <person name="Richards T.A."/>
            <person name="Rocap G."/>
            <person name="Roy S.W."/>
            <person name="Sarai C."/>
            <person name="Schaack S."/>
            <person name="Shirato S."/>
            <person name="Slamovits C.H."/>
            <person name="Spencer D.F."/>
            <person name="Suzuki S."/>
            <person name="Worden A.Z."/>
            <person name="Zauner S."/>
            <person name="Barry K."/>
            <person name="Bell C."/>
            <person name="Bharti A.K."/>
            <person name="Crow J.A."/>
            <person name="Grimwood J."/>
            <person name="Kramer R."/>
            <person name="Lindquist E."/>
            <person name="Lucas S."/>
            <person name="Salamov A."/>
            <person name="McFadden G.I."/>
            <person name="Lane C.E."/>
            <person name="Keeling P.J."/>
            <person name="Gray M.W."/>
            <person name="Grigoriev I.V."/>
            <person name="Archibald J.M."/>
        </authorList>
    </citation>
    <scope>NUCLEOTIDE SEQUENCE</scope>
    <source>
        <strain evidence="4 6">CCMP2712</strain>
    </source>
</reference>
<reference evidence="5" key="3">
    <citation type="submission" date="2016-03" db="UniProtKB">
        <authorList>
            <consortium name="EnsemblProtists"/>
        </authorList>
    </citation>
    <scope>IDENTIFICATION</scope>
</reference>
<evidence type="ECO:0000256" key="1">
    <source>
        <dbReference type="SAM" id="Coils"/>
    </source>
</evidence>